<gene>
    <name evidence="5" type="ORF">PGABG01_1217300</name>
</gene>
<feature type="domain" description="Symplekin C-terminal" evidence="4">
    <location>
        <begin position="1860"/>
        <end position="2073"/>
    </location>
</feature>
<dbReference type="EMBL" id="LT969435">
    <property type="protein sequence ID" value="SOV16316.1"/>
    <property type="molecule type" value="Genomic_DNA"/>
</dbReference>
<protein>
    <recommendedName>
        <fullName evidence="4">Symplekin C-terminal domain-containing protein</fullName>
    </recommendedName>
</protein>
<feature type="compositionally biased region" description="Basic and acidic residues" evidence="2">
    <location>
        <begin position="1739"/>
        <end position="1773"/>
    </location>
</feature>
<feature type="region of interest" description="Disordered" evidence="2">
    <location>
        <begin position="1739"/>
        <end position="1795"/>
    </location>
</feature>
<keyword evidence="3" id="KW-0812">Transmembrane</keyword>
<proteinExistence type="predicted"/>
<feature type="region of interest" description="Disordered" evidence="2">
    <location>
        <begin position="496"/>
        <end position="516"/>
    </location>
</feature>
<keyword evidence="6" id="KW-1185">Reference proteome</keyword>
<dbReference type="Pfam" id="PF12295">
    <property type="entry name" value="Symplekin_C"/>
    <property type="match status" value="1"/>
</dbReference>
<feature type="transmembrane region" description="Helical" evidence="3">
    <location>
        <begin position="1429"/>
        <end position="1452"/>
    </location>
</feature>
<accession>A0ABY1UQB1</accession>
<evidence type="ECO:0000256" key="1">
    <source>
        <dbReference type="SAM" id="Coils"/>
    </source>
</evidence>
<evidence type="ECO:0000313" key="6">
    <source>
        <dbReference type="Proteomes" id="UP000831156"/>
    </source>
</evidence>
<evidence type="ECO:0000259" key="4">
    <source>
        <dbReference type="Pfam" id="PF12295"/>
    </source>
</evidence>
<feature type="compositionally biased region" description="Low complexity" evidence="2">
    <location>
        <begin position="1774"/>
        <end position="1787"/>
    </location>
</feature>
<feature type="coiled-coil region" evidence="1">
    <location>
        <begin position="6"/>
        <end position="33"/>
    </location>
</feature>
<evidence type="ECO:0000256" key="2">
    <source>
        <dbReference type="SAM" id="MobiDB-lite"/>
    </source>
</evidence>
<evidence type="ECO:0000256" key="3">
    <source>
        <dbReference type="SAM" id="Phobius"/>
    </source>
</evidence>
<reference evidence="5" key="1">
    <citation type="submission" date="2016-09" db="EMBL/GenBank/DDBJ databases">
        <authorList>
            <consortium name="Pathogen Informatics"/>
            <person name="Sun Q."/>
            <person name="Inoue M."/>
        </authorList>
    </citation>
    <scope>NUCLEOTIDE SEQUENCE</scope>
</reference>
<name>A0ABY1UQB1_9APIC</name>
<keyword evidence="1" id="KW-0175">Coiled coil</keyword>
<dbReference type="Proteomes" id="UP000831156">
    <property type="component" value="Chromosome 12"/>
</dbReference>
<dbReference type="InterPro" id="IPR022075">
    <property type="entry name" value="Symplekin_C"/>
</dbReference>
<organism evidence="5 6">
    <name type="scientific">Plasmodium gaboni</name>
    <dbReference type="NCBI Taxonomy" id="647221"/>
    <lineage>
        <taxon>Eukaryota</taxon>
        <taxon>Sar</taxon>
        <taxon>Alveolata</taxon>
        <taxon>Apicomplexa</taxon>
        <taxon>Aconoidasida</taxon>
        <taxon>Haemosporida</taxon>
        <taxon>Plasmodiidae</taxon>
        <taxon>Plasmodium</taxon>
        <taxon>Plasmodium (Laverania)</taxon>
    </lineage>
</organism>
<keyword evidence="3" id="KW-0472">Membrane</keyword>
<keyword evidence="3" id="KW-1133">Transmembrane helix</keyword>
<evidence type="ECO:0000313" key="5">
    <source>
        <dbReference type="EMBL" id="SOV16316.1"/>
    </source>
</evidence>
<sequence length="2108" mass="253606">MCKDKKKKILKAIKVLEKKDEKEEEKLIELINEVDQIFLHCLKNDEDIYNKKIINTYIIPYMNLLLERLLFYYKDDGMNNNMEDISNKVNILSHVLIFLSSIIKINKKYSYIIICYYVNLLESKYHLIKIVENIKNIILHLLRGLLFSFDIIYNELENIKRGIQNYVLLKCKLFNMIINFHFNPFLYNHPYKYILIKNLFLIITKEIIFYFHILKNKKNIFKQILIQAKPTHHLINNILNIKYLDYLIQKDNIKNNYDHFILIWLEQNIRLFNDLILFYIRNDNTSDSSICQSKDKNNDNINKSNTNNNFEYQSELDEEEKMTKENVEDTYKIDIYNKLIYYINDNNYQYNIMYDNINNNNKRDTINYTFDYNNNNTYLENETNYIYDKYMDYEDNFYSSKYLLNDNKSYNNKNIYSIHMYHLISNIDHIKIDSLIFLTHLIKNIFSLIRQEPFILNFFVENIFIMIKKLLNLFDVYKKSDDILIKEEENQNAPIKNVGDNTINNNNNNNKNNNNMYKNKRKYKIKVVECLLEYIKNELYILICKKNVNAPFYYSYINKLLNIIGEKGTTEELIKKKFNTINNIYNTDIMKEDKKIHIVDNNYQKFKRNILRKDNYGYKKITKEHIDIMCYLKVKINETDSNMKHKKEEKENMFINQIIKKLYLTNFKLDKKYYQRFNCSKDVNIEDLIENEKKNNKIGKEKYYYDKNVLCDDKNVLCDDKNISCDDKNISCDDINISCDDKNISCDDKITRVSQSTNNNINNKDDDDNDDDAGNNLIQKFMSKFITSNKCQKDEEKDKEKEKKKNTDQDNNKIDIIDDCIYNYQYNHDNIIIAKNYDSQNEELLNVKDIKYTDLYRKFFFSDIKYYENIKDKEDILTNIDLYYFIIFSQIINNNLENQVKVLGENIFLNKINNIKIINNIVKRIIFNHMLKEQLKFFFLCLYIIKINSFNIYQENIPSDIFMNYSTLFKLYNNLLFYLYIQEEKKKKKKYIYILKLNHEEDVNVKVNQNIDVYQNNSCVYNFTLDDTYHIMENENIIDNSNILGYTKVCYNYFFKLKKKLDNSNTSCIYRSELQNKSFKIKCTYDETLNLILYILHNENLLLKHRDQYIKTFIEQILETPKLSFSFFIYLIIWLHNIEVHVDFKGYINNTNSDKQINIKIKDTIIQSDTNLDINKEDQEDVYANLKMNHNKNKENININISDDHMIQNINDYTNNYETDSYFNVDFSDHAYSESEHSNDTSTSNNINNDELKNEACNYYDNNNSKNNDLKQPISMNNNNSNQSISMNNNISFNNYYNEEKKNYKDELFNINYYIKYNISKSTNMSNNILCFSLISNLLKKNQNIKCKKTILCIYMNTLFNCRNDIRTLLKKLITATKGIYNNSLNYFVYTKKIFRYYHKIFILFLLYICNMYFQNLKDDILFFSYYPFYLWPVELINFIHNFLLSNFSFFYNDIISLFRNNKQLGSYEKKIFSSKDYNNINKQVDLFLNNFYSSTVEDGSLESFMKDTDFFNNKNEVGEHENCSSNINNHNNIKNISLNIYGQNFIEQEEKECLHKNEISQRILLEEIFIFLFIKTIDLLEDNNLWLKLKETNIFLNFLTINYVKELIKFIFSNIQNTYEKNKENFWLQFNILINEQIEDDKTKNNENKIYLKLKEISNFVLNSIDNYLSICVRSTIFFHLYIFIFNNCKKKEIKKLLLNKFIITLPLLKSLFHEEFFRILKYNNKILSQGKEQDDNIMEKSHTQNHNEEHNNDHNNDHKDDHNDDNNDDHNNNNIDNEQNKNLINKNEDKNNNNIVLEESNDINNNDIKNTEENNPFQINIEIIKYISTNLYKSLPSSDENYMNFLNFCFNLYLENNNFEFIIEMIAFLKKEQTLQIFNDIIKNENIDENKKIEFMKCCINNIVKLPYAYILEKKKYNDNDNETYYVTNADIFYLYYNLNKYKNIQRVMLDYFVTKVNLNTIDNDDNTKMFNDITIKDLASIIQQIAENSNTIFPIYGRFLCQITKNINILREFVSSIIIPLLIQKKIWTNKFIWKGCLMCISMLWPDFKHSLFYIFFMLPSDECSTLFHALEQKHSISSDLIELISTNEQAKRMCPDYLKNLLNT</sequence>
<feature type="transmembrane region" description="Helical" evidence="3">
    <location>
        <begin position="1397"/>
        <end position="1414"/>
    </location>
</feature>